<feature type="binding site" evidence="10">
    <location>
        <position position="298"/>
    </location>
    <ligand>
        <name>UDP-N-acetyl-alpha-D-glucosamine</name>
        <dbReference type="ChEBI" id="CHEBI:57705"/>
    </ligand>
</feature>
<dbReference type="Pfam" id="PF03033">
    <property type="entry name" value="Glyco_transf_28"/>
    <property type="match status" value="1"/>
</dbReference>
<name>A0A7K1LHV4_9MICC</name>
<dbReference type="GO" id="GO:0071555">
    <property type="term" value="P:cell wall organization"/>
    <property type="evidence" value="ECO:0007669"/>
    <property type="project" value="UniProtKB-KW"/>
</dbReference>
<dbReference type="AlphaFoldDB" id="A0A7K1LHV4"/>
<keyword evidence="7 10" id="KW-0472">Membrane</keyword>
<evidence type="ECO:0000256" key="1">
    <source>
        <dbReference type="ARBA" id="ARBA00022475"/>
    </source>
</evidence>
<comment type="similarity">
    <text evidence="10">Belongs to the glycosyltransferase 28 family. MurG subfamily.</text>
</comment>
<keyword evidence="14" id="KW-1185">Reference proteome</keyword>
<dbReference type="OrthoDB" id="9808936at2"/>
<evidence type="ECO:0000256" key="10">
    <source>
        <dbReference type="HAMAP-Rule" id="MF_00033"/>
    </source>
</evidence>
<evidence type="ECO:0000256" key="5">
    <source>
        <dbReference type="ARBA" id="ARBA00022960"/>
    </source>
</evidence>
<dbReference type="RefSeq" id="WP_129315331.1">
    <property type="nucleotide sequence ID" value="NZ_NOIQ01000006.1"/>
</dbReference>
<keyword evidence="1 10" id="KW-1003">Cell membrane</keyword>
<dbReference type="GO" id="GO:0005886">
    <property type="term" value="C:plasma membrane"/>
    <property type="evidence" value="ECO:0007669"/>
    <property type="project" value="UniProtKB-SubCell"/>
</dbReference>
<dbReference type="EC" id="2.4.1.227" evidence="10"/>
<evidence type="ECO:0000313" key="14">
    <source>
        <dbReference type="Proteomes" id="UP000462152"/>
    </source>
</evidence>
<comment type="subcellular location">
    <subcellularLocation>
        <location evidence="10">Cell membrane</location>
        <topology evidence="10">Peripheral membrane protein</topology>
        <orientation evidence="10">Cytoplasmic side</orientation>
    </subcellularLocation>
</comment>
<proteinExistence type="inferred from homology"/>
<evidence type="ECO:0000256" key="8">
    <source>
        <dbReference type="ARBA" id="ARBA00023306"/>
    </source>
</evidence>
<evidence type="ECO:0000256" key="9">
    <source>
        <dbReference type="ARBA" id="ARBA00023316"/>
    </source>
</evidence>
<dbReference type="GO" id="GO:0008360">
    <property type="term" value="P:regulation of cell shape"/>
    <property type="evidence" value="ECO:0007669"/>
    <property type="project" value="UniProtKB-KW"/>
</dbReference>
<dbReference type="Proteomes" id="UP000462152">
    <property type="component" value="Unassembled WGS sequence"/>
</dbReference>
<dbReference type="InterPro" id="IPR004276">
    <property type="entry name" value="GlycoTrans_28_N"/>
</dbReference>
<dbReference type="GO" id="GO:0051301">
    <property type="term" value="P:cell division"/>
    <property type="evidence" value="ECO:0007669"/>
    <property type="project" value="UniProtKB-KW"/>
</dbReference>
<feature type="binding site" evidence="10">
    <location>
        <position position="254"/>
    </location>
    <ligand>
        <name>UDP-N-acetyl-alpha-D-glucosamine</name>
        <dbReference type="ChEBI" id="CHEBI:57705"/>
    </ligand>
</feature>
<dbReference type="UniPathway" id="UPA00219"/>
<dbReference type="HAMAP" id="MF_00033">
    <property type="entry name" value="MurG"/>
    <property type="match status" value="1"/>
</dbReference>
<evidence type="ECO:0000256" key="3">
    <source>
        <dbReference type="ARBA" id="ARBA00022676"/>
    </source>
</evidence>
<feature type="binding site" evidence="10">
    <location>
        <position position="199"/>
    </location>
    <ligand>
        <name>UDP-N-acetyl-alpha-D-glucosamine</name>
        <dbReference type="ChEBI" id="CHEBI:57705"/>
    </ligand>
</feature>
<dbReference type="InterPro" id="IPR006009">
    <property type="entry name" value="GlcNAc_MurG"/>
</dbReference>
<evidence type="ECO:0000259" key="11">
    <source>
        <dbReference type="Pfam" id="PF03033"/>
    </source>
</evidence>
<dbReference type="GO" id="GO:0009252">
    <property type="term" value="P:peptidoglycan biosynthetic process"/>
    <property type="evidence" value="ECO:0007669"/>
    <property type="project" value="UniProtKB-UniRule"/>
</dbReference>
<feature type="domain" description="Glycosyl transferase family 28 C-terminal" evidence="12">
    <location>
        <begin position="192"/>
        <end position="356"/>
    </location>
</feature>
<keyword evidence="8 10" id="KW-0131">Cell cycle</keyword>
<organism evidence="13 14">
    <name type="scientific">Rothia koreensis</name>
    <dbReference type="NCBI Taxonomy" id="592378"/>
    <lineage>
        <taxon>Bacteria</taxon>
        <taxon>Bacillati</taxon>
        <taxon>Actinomycetota</taxon>
        <taxon>Actinomycetes</taxon>
        <taxon>Micrococcales</taxon>
        <taxon>Micrococcaceae</taxon>
        <taxon>Rothia</taxon>
    </lineage>
</organism>
<dbReference type="PANTHER" id="PTHR21015:SF22">
    <property type="entry name" value="GLYCOSYLTRANSFERASE"/>
    <property type="match status" value="1"/>
</dbReference>
<evidence type="ECO:0000256" key="4">
    <source>
        <dbReference type="ARBA" id="ARBA00022679"/>
    </source>
</evidence>
<feature type="binding site" evidence="10">
    <location>
        <position position="128"/>
    </location>
    <ligand>
        <name>UDP-N-acetyl-alpha-D-glucosamine</name>
        <dbReference type="ChEBI" id="CHEBI:57705"/>
    </ligand>
</feature>
<keyword evidence="6 10" id="KW-0573">Peptidoglycan synthesis</keyword>
<feature type="binding site" evidence="10">
    <location>
        <begin position="14"/>
        <end position="16"/>
    </location>
    <ligand>
        <name>UDP-N-acetyl-alpha-D-glucosamine</name>
        <dbReference type="ChEBI" id="CHEBI:57705"/>
    </ligand>
</feature>
<dbReference type="NCBIfam" id="TIGR01133">
    <property type="entry name" value="murG"/>
    <property type="match status" value="1"/>
</dbReference>
<keyword evidence="2 10" id="KW-0132">Cell division</keyword>
<comment type="caution">
    <text evidence="10">Lacks conserved residue(s) required for the propagation of feature annotation.</text>
</comment>
<accession>A0A7K1LHV4</accession>
<keyword evidence="4 10" id="KW-0808">Transferase</keyword>
<feature type="binding site" evidence="10">
    <location>
        <position position="165"/>
    </location>
    <ligand>
        <name>UDP-N-acetyl-alpha-D-glucosamine</name>
        <dbReference type="ChEBI" id="CHEBI:57705"/>
    </ligand>
</feature>
<dbReference type="EMBL" id="WOGT01000002">
    <property type="protein sequence ID" value="MUN54643.1"/>
    <property type="molecule type" value="Genomic_DNA"/>
</dbReference>
<keyword evidence="5 10" id="KW-0133">Cell shape</keyword>
<keyword evidence="3 10" id="KW-0328">Glycosyltransferase</keyword>
<dbReference type="PANTHER" id="PTHR21015">
    <property type="entry name" value="UDP-N-ACETYLGLUCOSAMINE--N-ACETYLMURAMYL-(PENTAPEPTIDE) PYROPHOSPHORYL-UNDECAPRENOL N-ACETYLGLUCOSAMINE TRANSFERASE 1"/>
    <property type="match status" value="1"/>
</dbReference>
<evidence type="ECO:0000256" key="6">
    <source>
        <dbReference type="ARBA" id="ARBA00022984"/>
    </source>
</evidence>
<reference evidence="13 14" key="1">
    <citation type="submission" date="2019-12" db="EMBL/GenBank/DDBJ databases">
        <authorList>
            <person name="Li J."/>
            <person name="Shi Y."/>
            <person name="Xu G."/>
            <person name="Xiao D."/>
            <person name="Ran X."/>
        </authorList>
    </citation>
    <scope>NUCLEOTIDE SEQUENCE [LARGE SCALE GENOMIC DNA]</scope>
    <source>
        <strain evidence="13 14">JCM 15915</strain>
    </source>
</reference>
<evidence type="ECO:0000256" key="2">
    <source>
        <dbReference type="ARBA" id="ARBA00022618"/>
    </source>
</evidence>
<comment type="caution">
    <text evidence="13">The sequence shown here is derived from an EMBL/GenBank/DDBJ whole genome shotgun (WGS) entry which is preliminary data.</text>
</comment>
<comment type="catalytic activity">
    <reaction evidence="10">
        <text>di-trans,octa-cis-undecaprenyl diphospho-N-acetyl-alpha-D-muramoyl-L-alanyl-D-glutamyl-meso-2,6-diaminopimeloyl-D-alanyl-D-alanine + UDP-N-acetyl-alpha-D-glucosamine = di-trans,octa-cis-undecaprenyl diphospho-[N-acetyl-alpha-D-glucosaminyl-(1-&gt;4)]-N-acetyl-alpha-D-muramoyl-L-alanyl-D-glutamyl-meso-2,6-diaminopimeloyl-D-alanyl-D-alanine + UDP + H(+)</text>
        <dbReference type="Rhea" id="RHEA:31227"/>
        <dbReference type="ChEBI" id="CHEBI:15378"/>
        <dbReference type="ChEBI" id="CHEBI:57705"/>
        <dbReference type="ChEBI" id="CHEBI:58223"/>
        <dbReference type="ChEBI" id="CHEBI:61387"/>
        <dbReference type="ChEBI" id="CHEBI:61388"/>
        <dbReference type="EC" id="2.4.1.227"/>
    </reaction>
</comment>
<gene>
    <name evidence="10 13" type="primary">murG</name>
    <name evidence="13" type="ORF">GMA10_05360</name>
</gene>
<dbReference type="InterPro" id="IPR007235">
    <property type="entry name" value="Glyco_trans_28_C"/>
</dbReference>
<dbReference type="SUPFAM" id="SSF53756">
    <property type="entry name" value="UDP-Glycosyltransferase/glycogen phosphorylase"/>
    <property type="match status" value="1"/>
</dbReference>
<dbReference type="CDD" id="cd03785">
    <property type="entry name" value="GT28_MurG"/>
    <property type="match status" value="1"/>
</dbReference>
<sequence>MTKPLSVVVAGGGTAGHISPMLAIANAVREMEPESRIVAVGTASGMETRLVPEAGYDLEFVDRVPMPRKPTVDLLKLPVRLRRAVNQGREILRRNDADVVVGVGGYVCTPMYLAAAQEKIPVVIHEANQRPGLANKVGARRAAVVATAFEGTPIPHGQHVGMPMRPQISGCDRAAERAGARQLLSLQEDVPTIIVTGGSLGAQNMNRTISDVVERPEWQESGVQMLHITGRGKQLLGADGAPLETPGYHQVEYIDGMENVYAACDLLVARSGAATVSEVAAVGCPAVFVPLPIGNGEQSLNAKDLVDSGAGLMVEDKKFTADWFVDNVLPTVTDQERLDRMSSNGYRHGIRDAAQHMARLIAQSARHEGSA</sequence>
<comment type="function">
    <text evidence="10">Cell wall formation. Catalyzes the transfer of a GlcNAc subunit on undecaprenyl-pyrophosphoryl-MurNAc-pentapeptide (lipid intermediate I) to form undecaprenyl-pyrophosphoryl-MurNAc-(pentapeptide)GlcNAc (lipid intermediate II).</text>
</comment>
<evidence type="ECO:0000313" key="13">
    <source>
        <dbReference type="EMBL" id="MUN54643.1"/>
    </source>
</evidence>
<feature type="domain" description="Glycosyltransferase family 28 N-terminal" evidence="11">
    <location>
        <begin position="7"/>
        <end position="146"/>
    </location>
</feature>
<dbReference type="Pfam" id="PF04101">
    <property type="entry name" value="Glyco_tran_28_C"/>
    <property type="match status" value="1"/>
</dbReference>
<evidence type="ECO:0000256" key="7">
    <source>
        <dbReference type="ARBA" id="ARBA00023136"/>
    </source>
</evidence>
<dbReference type="GO" id="GO:0050511">
    <property type="term" value="F:undecaprenyldiphospho-muramoylpentapeptide beta-N-acetylglucosaminyltransferase activity"/>
    <property type="evidence" value="ECO:0007669"/>
    <property type="project" value="UniProtKB-UniRule"/>
</dbReference>
<evidence type="ECO:0000259" key="12">
    <source>
        <dbReference type="Pfam" id="PF04101"/>
    </source>
</evidence>
<keyword evidence="9 10" id="KW-0961">Cell wall biogenesis/degradation</keyword>
<protein>
    <recommendedName>
        <fullName evidence="10">UDP-N-acetylglucosamine--N-acetylmuramyl-(pentapeptide) pyrophosphoryl-undecaprenol N-acetylglucosamine transferase</fullName>
        <ecNumber evidence="10">2.4.1.227</ecNumber>
    </recommendedName>
    <alternativeName>
        <fullName evidence="10">Undecaprenyl-PP-MurNAc-pentapeptide-UDPGlcNAc GlcNAc transferase</fullName>
    </alternativeName>
</protein>
<dbReference type="Gene3D" id="3.40.50.2000">
    <property type="entry name" value="Glycogen Phosphorylase B"/>
    <property type="match status" value="2"/>
</dbReference>
<comment type="pathway">
    <text evidence="10">Cell wall biogenesis; peptidoglycan biosynthesis.</text>
</comment>
<dbReference type="GO" id="GO:0005975">
    <property type="term" value="P:carbohydrate metabolic process"/>
    <property type="evidence" value="ECO:0007669"/>
    <property type="project" value="InterPro"/>
</dbReference>